<dbReference type="Gene3D" id="3.40.1190.20">
    <property type="match status" value="1"/>
</dbReference>
<evidence type="ECO:0000259" key="9">
    <source>
        <dbReference type="Pfam" id="PF00294"/>
    </source>
</evidence>
<evidence type="ECO:0000256" key="7">
    <source>
        <dbReference type="ARBA" id="ARBA00022958"/>
    </source>
</evidence>
<evidence type="ECO:0000313" key="10">
    <source>
        <dbReference type="EMBL" id="SVA07052.1"/>
    </source>
</evidence>
<proteinExistence type="inferred from homology"/>
<keyword evidence="3" id="KW-0547">Nucleotide-binding</keyword>
<dbReference type="GO" id="GO:0004747">
    <property type="term" value="F:ribokinase activity"/>
    <property type="evidence" value="ECO:0007669"/>
    <property type="project" value="InterPro"/>
</dbReference>
<dbReference type="GO" id="GO:0046872">
    <property type="term" value="F:metal ion binding"/>
    <property type="evidence" value="ECO:0007669"/>
    <property type="project" value="UniProtKB-KW"/>
</dbReference>
<dbReference type="PANTHER" id="PTHR10584:SF166">
    <property type="entry name" value="RIBOKINASE"/>
    <property type="match status" value="1"/>
</dbReference>
<evidence type="ECO:0000256" key="4">
    <source>
        <dbReference type="ARBA" id="ARBA00022777"/>
    </source>
</evidence>
<dbReference type="PANTHER" id="PTHR10584">
    <property type="entry name" value="SUGAR KINASE"/>
    <property type="match status" value="1"/>
</dbReference>
<dbReference type="Pfam" id="PF00294">
    <property type="entry name" value="PfkB"/>
    <property type="match status" value="1"/>
</dbReference>
<dbReference type="GO" id="GO:0006014">
    <property type="term" value="P:D-ribose metabolic process"/>
    <property type="evidence" value="ECO:0007669"/>
    <property type="project" value="InterPro"/>
</dbReference>
<evidence type="ECO:0000256" key="1">
    <source>
        <dbReference type="ARBA" id="ARBA00022679"/>
    </source>
</evidence>
<evidence type="ECO:0000256" key="8">
    <source>
        <dbReference type="ARBA" id="ARBA00023277"/>
    </source>
</evidence>
<dbReference type="InterPro" id="IPR011611">
    <property type="entry name" value="PfkB_dom"/>
</dbReference>
<feature type="domain" description="Carbohydrate kinase PfkB" evidence="9">
    <location>
        <begin position="6"/>
        <end position="297"/>
    </location>
</feature>
<dbReference type="GO" id="GO:0005829">
    <property type="term" value="C:cytosol"/>
    <property type="evidence" value="ECO:0007669"/>
    <property type="project" value="TreeGrafter"/>
</dbReference>
<dbReference type="GO" id="GO:0005524">
    <property type="term" value="F:ATP binding"/>
    <property type="evidence" value="ECO:0007669"/>
    <property type="project" value="UniProtKB-KW"/>
</dbReference>
<organism evidence="10">
    <name type="scientific">marine metagenome</name>
    <dbReference type="NCBI Taxonomy" id="408172"/>
    <lineage>
        <taxon>unclassified sequences</taxon>
        <taxon>metagenomes</taxon>
        <taxon>ecological metagenomes</taxon>
    </lineage>
</organism>
<reference evidence="10" key="1">
    <citation type="submission" date="2018-05" db="EMBL/GenBank/DDBJ databases">
        <authorList>
            <person name="Lanie J.A."/>
            <person name="Ng W.-L."/>
            <person name="Kazmierczak K.M."/>
            <person name="Andrzejewski T.M."/>
            <person name="Davidsen T.M."/>
            <person name="Wayne K.J."/>
            <person name="Tettelin H."/>
            <person name="Glass J.I."/>
            <person name="Rusch D."/>
            <person name="Podicherti R."/>
            <person name="Tsui H.-C.T."/>
            <person name="Winkler M.E."/>
        </authorList>
    </citation>
    <scope>NUCLEOTIDE SEQUENCE</scope>
</reference>
<evidence type="ECO:0000256" key="6">
    <source>
        <dbReference type="ARBA" id="ARBA00022842"/>
    </source>
</evidence>
<dbReference type="InterPro" id="IPR029056">
    <property type="entry name" value="Ribokinase-like"/>
</dbReference>
<dbReference type="NCBIfam" id="TIGR02152">
    <property type="entry name" value="D_ribokin_bact"/>
    <property type="match status" value="1"/>
</dbReference>
<keyword evidence="5" id="KW-0067">ATP-binding</keyword>
<accession>A0A381SSQ1</accession>
<dbReference type="HAMAP" id="MF_01987">
    <property type="entry name" value="Ribokinase"/>
    <property type="match status" value="1"/>
</dbReference>
<evidence type="ECO:0000256" key="5">
    <source>
        <dbReference type="ARBA" id="ARBA00022840"/>
    </source>
</evidence>
<keyword evidence="8" id="KW-0119">Carbohydrate metabolism</keyword>
<sequence>MTKPISILGIFVADLTFRTDRMPIKGETFIGNSFKLGPGGKGSNQAVATRRAGAETIFITKIGKDTFGEMAMKLYADEGINAEYVWEIADMATGAASIVVNEETSENVIIVVPGAADAMVPDDLDAAEAGIAKSAFFMASLEVPIPVMQRGLEVAKRNGVPTILNPAPAAILPDEVYRLSDYFTPNETEAAMLAGIPVKTVDQAETAAKIFMDRGVKNAVITLGELGVYVRNSEISQHVPSFDMGDKVIETTGAGDAFNGGFAHALAEGMPLIEAIRFGSATAAISVTRLGTAPSMPYNSEILNLLNK</sequence>
<dbReference type="EMBL" id="UINC01003520">
    <property type="protein sequence ID" value="SVA07052.1"/>
    <property type="molecule type" value="Genomic_DNA"/>
</dbReference>
<keyword evidence="2" id="KW-0479">Metal-binding</keyword>
<dbReference type="InterPro" id="IPR011877">
    <property type="entry name" value="Ribokinase"/>
</dbReference>
<keyword evidence="7" id="KW-0630">Potassium</keyword>
<dbReference type="CDD" id="cd01174">
    <property type="entry name" value="ribokinase"/>
    <property type="match status" value="1"/>
</dbReference>
<keyword evidence="6" id="KW-0460">Magnesium</keyword>
<evidence type="ECO:0000256" key="3">
    <source>
        <dbReference type="ARBA" id="ARBA00022741"/>
    </source>
</evidence>
<dbReference type="SUPFAM" id="SSF53613">
    <property type="entry name" value="Ribokinase-like"/>
    <property type="match status" value="1"/>
</dbReference>
<dbReference type="InterPro" id="IPR002139">
    <property type="entry name" value="Ribo/fructo_kinase"/>
</dbReference>
<keyword evidence="4" id="KW-0418">Kinase</keyword>
<evidence type="ECO:0000256" key="2">
    <source>
        <dbReference type="ARBA" id="ARBA00022723"/>
    </source>
</evidence>
<name>A0A381SSQ1_9ZZZZ</name>
<gene>
    <name evidence="10" type="ORF">METZ01_LOCUS59906</name>
</gene>
<protein>
    <recommendedName>
        <fullName evidence="9">Carbohydrate kinase PfkB domain-containing protein</fullName>
    </recommendedName>
</protein>
<dbReference type="PRINTS" id="PR00990">
    <property type="entry name" value="RIBOKINASE"/>
</dbReference>
<keyword evidence="1" id="KW-0808">Transferase</keyword>
<dbReference type="AlphaFoldDB" id="A0A381SSQ1"/>